<dbReference type="Pfam" id="PF13177">
    <property type="entry name" value="DNA_pol3_delta2"/>
    <property type="match status" value="1"/>
</dbReference>
<dbReference type="PANTHER" id="PTHR11669">
    <property type="entry name" value="REPLICATION FACTOR C / DNA POLYMERASE III GAMMA-TAU SUBUNIT"/>
    <property type="match status" value="1"/>
</dbReference>
<dbReference type="SUPFAM" id="SSF52540">
    <property type="entry name" value="P-loop containing nucleoside triphosphate hydrolases"/>
    <property type="match status" value="1"/>
</dbReference>
<proteinExistence type="predicted"/>
<dbReference type="InterPro" id="IPR050238">
    <property type="entry name" value="DNA_Rep/Repair_Clamp_Loader"/>
</dbReference>
<dbReference type="EMBL" id="BAABHA010000002">
    <property type="protein sequence ID" value="GAA4376476.1"/>
    <property type="molecule type" value="Genomic_DNA"/>
</dbReference>
<organism evidence="1 2">
    <name type="scientific">Hymenobacter koreensis</name>
    <dbReference type="NCBI Taxonomy" id="1084523"/>
    <lineage>
        <taxon>Bacteria</taxon>
        <taxon>Pseudomonadati</taxon>
        <taxon>Bacteroidota</taxon>
        <taxon>Cytophagia</taxon>
        <taxon>Cytophagales</taxon>
        <taxon>Hymenobacteraceae</taxon>
        <taxon>Hymenobacter</taxon>
    </lineage>
</organism>
<dbReference type="Proteomes" id="UP001500454">
    <property type="component" value="Unassembled WGS sequence"/>
</dbReference>
<accession>A0ABP8IX09</accession>
<evidence type="ECO:0008006" key="3">
    <source>
        <dbReference type="Google" id="ProtNLM"/>
    </source>
</evidence>
<dbReference type="RefSeq" id="WP_345222018.1">
    <property type="nucleotide sequence ID" value="NZ_BAABHA010000002.1"/>
</dbReference>
<dbReference type="Gene3D" id="3.40.50.300">
    <property type="entry name" value="P-loop containing nucleotide triphosphate hydrolases"/>
    <property type="match status" value="1"/>
</dbReference>
<comment type="caution">
    <text evidence="1">The sequence shown here is derived from an EMBL/GenBank/DDBJ whole genome shotgun (WGS) entry which is preliminary data.</text>
</comment>
<sequence length="380" mass="42491">MRFADIPGLEEVKQVLVQSVQRQHVAHAQLFRGADGSGALALALAYAAYLNCEDRQPQDSCGQCASCRKIDRLVHPDLNFILPVTTTKQVSKDALSHKFAAEWRTFALAEGGAYQGLNDWMQHIGAENKQGNISKDEAVQLLKLVSLKAFEAQFKLVVIWLPELMHPAAANAVLKLLEEPPPATVFLLVCQQPDKLLPTILSRVQLVPVRQFRDDEVTQHLATHFGVPEAKARQLAQISEGNLGAALAGRNQDGNDYFTCYADWMRACYGLNVEKIASGADNFQKLGRENQKEFLQYALSLTRKVLLYGLDPQLVPHLPAQEHTFISRFCQFVHRLNADDLTRELNDAHFHIERNANPRIVFVDTSLQLAEWLRVPVPGA</sequence>
<evidence type="ECO:0000313" key="1">
    <source>
        <dbReference type="EMBL" id="GAA4376476.1"/>
    </source>
</evidence>
<protein>
    <recommendedName>
        <fullName evidence="3">DNA polymerase III subunit delta</fullName>
    </recommendedName>
</protein>
<name>A0ABP8IX09_9BACT</name>
<gene>
    <name evidence="1" type="ORF">GCM10023186_10400</name>
</gene>
<evidence type="ECO:0000313" key="2">
    <source>
        <dbReference type="Proteomes" id="UP001500454"/>
    </source>
</evidence>
<keyword evidence="2" id="KW-1185">Reference proteome</keyword>
<reference evidence="2" key="1">
    <citation type="journal article" date="2019" name="Int. J. Syst. Evol. Microbiol.">
        <title>The Global Catalogue of Microorganisms (GCM) 10K type strain sequencing project: providing services to taxonomists for standard genome sequencing and annotation.</title>
        <authorList>
            <consortium name="The Broad Institute Genomics Platform"/>
            <consortium name="The Broad Institute Genome Sequencing Center for Infectious Disease"/>
            <person name="Wu L."/>
            <person name="Ma J."/>
        </authorList>
    </citation>
    <scope>NUCLEOTIDE SEQUENCE [LARGE SCALE GENOMIC DNA]</scope>
    <source>
        <strain evidence="2">JCM 17924</strain>
    </source>
</reference>
<dbReference type="PANTHER" id="PTHR11669:SF8">
    <property type="entry name" value="DNA POLYMERASE III SUBUNIT DELTA"/>
    <property type="match status" value="1"/>
</dbReference>
<dbReference type="InterPro" id="IPR027417">
    <property type="entry name" value="P-loop_NTPase"/>
</dbReference>